<feature type="compositionally biased region" description="Polar residues" evidence="1">
    <location>
        <begin position="427"/>
        <end position="445"/>
    </location>
</feature>
<evidence type="ECO:0000313" key="2">
    <source>
        <dbReference type="EMBL" id="KAF7678933.1"/>
    </source>
</evidence>
<evidence type="ECO:0000256" key="1">
    <source>
        <dbReference type="SAM" id="MobiDB-lite"/>
    </source>
</evidence>
<comment type="caution">
    <text evidence="2">The sequence shown here is derived from an EMBL/GenBank/DDBJ whole genome shotgun (WGS) entry which is preliminary data.</text>
</comment>
<reference evidence="2" key="2">
    <citation type="submission" date="2020-08" db="EMBL/GenBank/DDBJ databases">
        <title>Draft Genome Sequence of Cumin Blight Pathogen Alternaria burnsii.</title>
        <authorList>
            <person name="Feng Z."/>
        </authorList>
    </citation>
    <scope>NUCLEOTIDE SEQUENCE</scope>
    <source>
        <strain evidence="2">CBS107.38</strain>
    </source>
</reference>
<dbReference type="AlphaFoldDB" id="A0A8H7BG97"/>
<sequence>MRLENIFAEKMSSSDKREIQRRLERVSMPPRISTSFPGVNQEGYLAPEQSRLLPSPSKVPNSSPRRRKNKKVDQIFYGSENTQDTNQKPRRRADIEEQLRQDPYHTFLEGGNLPGDLDFIDEVDTNVQRPVRSEYLNDESPNTQQSRIVAPESVRDKLVKTPRPPMVSVLCGRQDPGSWYLTRRLVRMPGNDGDDVVSLLKRRNIDSDAAELHRLWRHTGIIPTRYRDINFDTDGINPQHTWIACWPLMNAAIYGYMIEDIEFVDRVMDLLEKNIVKGVRPDVDTVSHIFGEKRQHMPMMLQHFLVDRWVDHSTRGFEDVDPHSLPEFFICAALDTATRRLSHMARHSSSSGCQYHTHPKSVECYRDRNSQAEAMRQGRYKYRREKASREAEKAAADSIKYGIATVDWEARRAEAHRALHDQVDDYSPTTSSWMETSGQGVEGNASEQVDWTYGAPAPERENPEFYLNFGSSSMFGTTRADGALDEVKVAPPAGEPPLPPPTDMPVDDPDSTIESNQYAAVPTGDKKSEKSAYDDAMPFVKNEGDFESIPSNATAVAPEVHACAQATSPESTRRKKRATCPGSFPESRSEV</sequence>
<evidence type="ECO:0000313" key="3">
    <source>
        <dbReference type="Proteomes" id="UP000596902"/>
    </source>
</evidence>
<protein>
    <submittedName>
        <fullName evidence="2">Uncharacterized protein</fullName>
    </submittedName>
</protein>
<name>A0A8H7BG97_9PLEO</name>
<keyword evidence="3" id="KW-1185">Reference proteome</keyword>
<dbReference type="Proteomes" id="UP000596902">
    <property type="component" value="Unassembled WGS sequence"/>
</dbReference>
<feature type="compositionally biased region" description="Basic and acidic residues" evidence="1">
    <location>
        <begin position="12"/>
        <end position="25"/>
    </location>
</feature>
<accession>A0A8H7BG97</accession>
<dbReference type="RefSeq" id="XP_038789006.1">
    <property type="nucleotide sequence ID" value="XM_038927728.1"/>
</dbReference>
<feature type="region of interest" description="Disordered" evidence="1">
    <location>
        <begin position="425"/>
        <end position="445"/>
    </location>
</feature>
<organism evidence="2 3">
    <name type="scientific">Alternaria burnsii</name>
    <dbReference type="NCBI Taxonomy" id="1187904"/>
    <lineage>
        <taxon>Eukaryota</taxon>
        <taxon>Fungi</taxon>
        <taxon>Dikarya</taxon>
        <taxon>Ascomycota</taxon>
        <taxon>Pezizomycotina</taxon>
        <taxon>Dothideomycetes</taxon>
        <taxon>Pleosporomycetidae</taxon>
        <taxon>Pleosporales</taxon>
        <taxon>Pleosporineae</taxon>
        <taxon>Pleosporaceae</taxon>
        <taxon>Alternaria</taxon>
        <taxon>Alternaria sect. Alternaria</taxon>
    </lineage>
</organism>
<gene>
    <name evidence="2" type="ORF">GT037_002681</name>
</gene>
<feature type="region of interest" description="Disordered" evidence="1">
    <location>
        <begin position="1"/>
        <end position="91"/>
    </location>
</feature>
<reference evidence="2" key="1">
    <citation type="submission" date="2020-01" db="EMBL/GenBank/DDBJ databases">
        <authorList>
            <person name="Feng Z.H.Z."/>
        </authorList>
    </citation>
    <scope>NUCLEOTIDE SEQUENCE</scope>
    <source>
        <strain evidence="2">CBS107.38</strain>
    </source>
</reference>
<dbReference type="EMBL" id="JAAABM010000003">
    <property type="protein sequence ID" value="KAF7678933.1"/>
    <property type="molecule type" value="Genomic_DNA"/>
</dbReference>
<feature type="region of interest" description="Disordered" evidence="1">
    <location>
        <begin position="564"/>
        <end position="591"/>
    </location>
</feature>
<dbReference type="GeneID" id="62200906"/>
<proteinExistence type="predicted"/>